<evidence type="ECO:0000313" key="11">
    <source>
        <dbReference type="EMBL" id="TWT88251.1"/>
    </source>
</evidence>
<dbReference type="PROSITE" id="PS50914">
    <property type="entry name" value="BON"/>
    <property type="match status" value="1"/>
</dbReference>
<keyword evidence="12" id="KW-1185">Reference proteome</keyword>
<dbReference type="InterPro" id="IPR007055">
    <property type="entry name" value="BON_dom"/>
</dbReference>
<keyword evidence="3" id="KW-1003">Cell membrane</keyword>
<feature type="transmembrane region" description="Helical" evidence="8">
    <location>
        <begin position="189"/>
        <end position="211"/>
    </location>
</feature>
<dbReference type="RefSeq" id="WP_146399153.1">
    <property type="nucleotide sequence ID" value="NZ_SJPQ01000002.1"/>
</dbReference>
<name>A0A5C5ZN31_9BACT</name>
<evidence type="ECO:0000313" key="12">
    <source>
        <dbReference type="Proteomes" id="UP000315440"/>
    </source>
</evidence>
<dbReference type="Proteomes" id="UP000315440">
    <property type="component" value="Unassembled WGS sequence"/>
</dbReference>
<sequence precursor="true">MSPLTCPWRLWPTTRAWGCVLIIAAAWLQGADCYAQDAPVDDPPAEEETAEAPERVDIEPTAEDEQIAERLERILAATEWFRAPAARVEEGVVFLGGQTGTSEHKEWATRLARNTQDVVAVVNRIEVDRPSLLDFSPAAAQLRDMTHTAVQAAPAAGVSLLLLVVSWFAASIVSRLVSRFSQRRVTNSLLRGVASKAAAVVVMLLGAYLALKVSGLTRLAATILGGTGLLGIIIGIAFRDIAENFLASVLISLQRPFQAGDLVTIDGRQGFVQAVTTRGTQLMTLDGNHVQIPNSMVYKSVIENASANPNQRLAFVVGIDYADSSSDAQQTVLDALRSHDAVLDDPEPLVLVDDLAASTVNLRVYFWVDGERHSILKVRSAVLRRVKRRLQQEGFTLPDESREMIFPQGVPVRMLEADAADSPAGASPPPSSQQAAPPAEEAEDESTAAEGGLESERKTIEEQAAGSRQLEEGKNLLEDGA</sequence>
<dbReference type="InterPro" id="IPR008910">
    <property type="entry name" value="MSC_TM_helix"/>
</dbReference>
<comment type="similarity">
    <text evidence="2">Belongs to the MscS (TC 1.A.23) family.</text>
</comment>
<dbReference type="EMBL" id="SJPQ01000002">
    <property type="protein sequence ID" value="TWT88251.1"/>
    <property type="molecule type" value="Genomic_DNA"/>
</dbReference>
<evidence type="ECO:0000256" key="4">
    <source>
        <dbReference type="ARBA" id="ARBA00022692"/>
    </source>
</evidence>
<keyword evidence="9" id="KW-0732">Signal</keyword>
<evidence type="ECO:0000256" key="2">
    <source>
        <dbReference type="ARBA" id="ARBA00008017"/>
    </source>
</evidence>
<evidence type="ECO:0000256" key="8">
    <source>
        <dbReference type="SAM" id="Phobius"/>
    </source>
</evidence>
<dbReference type="Pfam" id="PF05552">
    <property type="entry name" value="MS_channel_1st_1"/>
    <property type="match status" value="1"/>
</dbReference>
<feature type="domain" description="BON" evidence="10">
    <location>
        <begin position="63"/>
        <end position="129"/>
    </location>
</feature>
<dbReference type="SUPFAM" id="SSF50182">
    <property type="entry name" value="Sm-like ribonucleoproteins"/>
    <property type="match status" value="1"/>
</dbReference>
<evidence type="ECO:0000256" key="1">
    <source>
        <dbReference type="ARBA" id="ARBA00004651"/>
    </source>
</evidence>
<dbReference type="AlphaFoldDB" id="A0A5C5ZN31"/>
<dbReference type="InterPro" id="IPR011066">
    <property type="entry name" value="MscS_channel_C_sf"/>
</dbReference>
<evidence type="ECO:0000256" key="6">
    <source>
        <dbReference type="ARBA" id="ARBA00023136"/>
    </source>
</evidence>
<dbReference type="InterPro" id="IPR049278">
    <property type="entry name" value="MS_channel_C"/>
</dbReference>
<dbReference type="GO" id="GO:0005886">
    <property type="term" value="C:plasma membrane"/>
    <property type="evidence" value="ECO:0007669"/>
    <property type="project" value="UniProtKB-SubCell"/>
</dbReference>
<dbReference type="InterPro" id="IPR006685">
    <property type="entry name" value="MscS_channel_2nd"/>
</dbReference>
<dbReference type="PANTHER" id="PTHR30221">
    <property type="entry name" value="SMALL-CONDUCTANCE MECHANOSENSITIVE CHANNEL"/>
    <property type="match status" value="1"/>
</dbReference>
<feature type="signal peptide" evidence="9">
    <location>
        <begin position="1"/>
        <end position="31"/>
    </location>
</feature>
<dbReference type="PANTHER" id="PTHR30221:SF1">
    <property type="entry name" value="SMALL-CONDUCTANCE MECHANOSENSITIVE CHANNEL"/>
    <property type="match status" value="1"/>
</dbReference>
<comment type="caution">
    <text evidence="11">The sequence shown here is derived from an EMBL/GenBank/DDBJ whole genome shotgun (WGS) entry which is preliminary data.</text>
</comment>
<feature type="transmembrane region" description="Helical" evidence="8">
    <location>
        <begin position="155"/>
        <end position="177"/>
    </location>
</feature>
<proteinExistence type="inferred from homology"/>
<feature type="chain" id="PRO_5022689610" evidence="9">
    <location>
        <begin position="32"/>
        <end position="481"/>
    </location>
</feature>
<feature type="region of interest" description="Disordered" evidence="7">
    <location>
        <begin position="418"/>
        <end position="481"/>
    </location>
</feature>
<dbReference type="InterPro" id="IPR023408">
    <property type="entry name" value="MscS_beta-dom_sf"/>
</dbReference>
<evidence type="ECO:0000256" key="7">
    <source>
        <dbReference type="SAM" id="MobiDB-lite"/>
    </source>
</evidence>
<keyword evidence="4 8" id="KW-0812">Transmembrane</keyword>
<evidence type="ECO:0000259" key="10">
    <source>
        <dbReference type="PROSITE" id="PS50914"/>
    </source>
</evidence>
<dbReference type="InterPro" id="IPR010920">
    <property type="entry name" value="LSM_dom_sf"/>
</dbReference>
<dbReference type="InterPro" id="IPR045275">
    <property type="entry name" value="MscS_archaea/bacteria_type"/>
</dbReference>
<evidence type="ECO:0000256" key="3">
    <source>
        <dbReference type="ARBA" id="ARBA00022475"/>
    </source>
</evidence>
<dbReference type="Pfam" id="PF00924">
    <property type="entry name" value="MS_channel_2nd"/>
    <property type="match status" value="1"/>
</dbReference>
<dbReference type="Gene3D" id="3.30.1340.30">
    <property type="match status" value="1"/>
</dbReference>
<dbReference type="Gene3D" id="3.30.70.100">
    <property type="match status" value="1"/>
</dbReference>
<evidence type="ECO:0000256" key="9">
    <source>
        <dbReference type="SAM" id="SignalP"/>
    </source>
</evidence>
<comment type="subcellular location">
    <subcellularLocation>
        <location evidence="1">Cell membrane</location>
        <topology evidence="1">Multi-pass membrane protein</topology>
    </subcellularLocation>
</comment>
<accession>A0A5C5ZN31</accession>
<dbReference type="Pfam" id="PF04972">
    <property type="entry name" value="BON"/>
    <property type="match status" value="1"/>
</dbReference>
<keyword evidence="6 8" id="KW-0472">Membrane</keyword>
<gene>
    <name evidence="11" type="primary">mscS_2</name>
    <name evidence="11" type="ORF">Mal64_17300</name>
</gene>
<reference evidence="11 12" key="1">
    <citation type="submission" date="2019-02" db="EMBL/GenBank/DDBJ databases">
        <title>Deep-cultivation of Planctomycetes and their phenomic and genomic characterization uncovers novel biology.</title>
        <authorList>
            <person name="Wiegand S."/>
            <person name="Jogler M."/>
            <person name="Boedeker C."/>
            <person name="Pinto D."/>
            <person name="Vollmers J."/>
            <person name="Rivas-Marin E."/>
            <person name="Kohn T."/>
            <person name="Peeters S.H."/>
            <person name="Heuer A."/>
            <person name="Rast P."/>
            <person name="Oberbeckmann S."/>
            <person name="Bunk B."/>
            <person name="Jeske O."/>
            <person name="Meyerdierks A."/>
            <person name="Storesund J.E."/>
            <person name="Kallscheuer N."/>
            <person name="Luecker S."/>
            <person name="Lage O.M."/>
            <person name="Pohl T."/>
            <person name="Merkel B.J."/>
            <person name="Hornburger P."/>
            <person name="Mueller R.-W."/>
            <person name="Bruemmer F."/>
            <person name="Labrenz M."/>
            <person name="Spormann A.M."/>
            <person name="Op Den Camp H."/>
            <person name="Overmann J."/>
            <person name="Amann R."/>
            <person name="Jetten M.S.M."/>
            <person name="Mascher T."/>
            <person name="Medema M.H."/>
            <person name="Devos D.P."/>
            <person name="Kaster A.-K."/>
            <person name="Ovreas L."/>
            <person name="Rohde M."/>
            <person name="Galperin M.Y."/>
            <person name="Jogler C."/>
        </authorList>
    </citation>
    <scope>NUCLEOTIDE SEQUENCE [LARGE SCALE GENOMIC DNA]</scope>
    <source>
        <strain evidence="11 12">Mal64</strain>
    </source>
</reference>
<protein>
    <submittedName>
        <fullName evidence="11">Small-conductance mechanosensitive channel</fullName>
    </submittedName>
</protein>
<dbReference type="Gene3D" id="2.30.30.60">
    <property type="match status" value="1"/>
</dbReference>
<dbReference type="SUPFAM" id="SSF82689">
    <property type="entry name" value="Mechanosensitive channel protein MscS (YggB), C-terminal domain"/>
    <property type="match status" value="1"/>
</dbReference>
<evidence type="ECO:0000256" key="5">
    <source>
        <dbReference type="ARBA" id="ARBA00022989"/>
    </source>
</evidence>
<feature type="compositionally biased region" description="Basic and acidic residues" evidence="7">
    <location>
        <begin position="469"/>
        <end position="481"/>
    </location>
</feature>
<dbReference type="Gene3D" id="1.10.287.1260">
    <property type="match status" value="1"/>
</dbReference>
<feature type="transmembrane region" description="Helical" evidence="8">
    <location>
        <begin position="217"/>
        <end position="238"/>
    </location>
</feature>
<dbReference type="OrthoDB" id="9793781at2"/>
<dbReference type="GO" id="GO:0008381">
    <property type="term" value="F:mechanosensitive monoatomic ion channel activity"/>
    <property type="evidence" value="ECO:0007669"/>
    <property type="project" value="InterPro"/>
</dbReference>
<keyword evidence="5 8" id="KW-1133">Transmembrane helix</keyword>
<organism evidence="11 12">
    <name type="scientific">Pseudobythopirellula maris</name>
    <dbReference type="NCBI Taxonomy" id="2527991"/>
    <lineage>
        <taxon>Bacteria</taxon>
        <taxon>Pseudomonadati</taxon>
        <taxon>Planctomycetota</taxon>
        <taxon>Planctomycetia</taxon>
        <taxon>Pirellulales</taxon>
        <taxon>Lacipirellulaceae</taxon>
        <taxon>Pseudobythopirellula</taxon>
    </lineage>
</organism>
<dbReference type="Pfam" id="PF21082">
    <property type="entry name" value="MS_channel_3rd"/>
    <property type="match status" value="1"/>
</dbReference>